<reference evidence="4" key="2">
    <citation type="submission" date="2015-01" db="EMBL/GenBank/DDBJ databases">
        <title>Evolutionary Origins and Diversification of the Mycorrhizal Mutualists.</title>
        <authorList>
            <consortium name="DOE Joint Genome Institute"/>
            <consortium name="Mycorrhizal Genomics Consortium"/>
            <person name="Kohler A."/>
            <person name="Kuo A."/>
            <person name="Nagy L.G."/>
            <person name="Floudas D."/>
            <person name="Copeland A."/>
            <person name="Barry K.W."/>
            <person name="Cichocki N."/>
            <person name="Veneault-Fourrey C."/>
            <person name="LaButti K."/>
            <person name="Lindquist E.A."/>
            <person name="Lipzen A."/>
            <person name="Lundell T."/>
            <person name="Morin E."/>
            <person name="Murat C."/>
            <person name="Riley R."/>
            <person name="Ohm R."/>
            <person name="Sun H."/>
            <person name="Tunlid A."/>
            <person name="Henrissat B."/>
            <person name="Grigoriev I.V."/>
            <person name="Hibbett D.S."/>
            <person name="Martin F."/>
        </authorList>
    </citation>
    <scope>NUCLEOTIDE SEQUENCE [LARGE SCALE GENOMIC DNA]</scope>
    <source>
        <strain evidence="4">MAFF 305830</strain>
    </source>
</reference>
<dbReference type="OrthoDB" id="418131at2759"/>
<dbReference type="HOGENOM" id="CLU_099571_2_0_1"/>
<evidence type="ECO:0000313" key="3">
    <source>
        <dbReference type="EMBL" id="KIM29596.1"/>
    </source>
</evidence>
<dbReference type="GO" id="GO:0090158">
    <property type="term" value="P:endoplasmic reticulum membrane organization"/>
    <property type="evidence" value="ECO:0007669"/>
    <property type="project" value="TreeGrafter"/>
</dbReference>
<evidence type="ECO:0000256" key="1">
    <source>
        <dbReference type="ARBA" id="ARBA00024205"/>
    </source>
</evidence>
<accession>A0A0C3BDV8</accession>
<evidence type="ECO:0000313" key="4">
    <source>
        <dbReference type="Proteomes" id="UP000054097"/>
    </source>
</evidence>
<keyword evidence="4" id="KW-1185">Reference proteome</keyword>
<feature type="domain" description="STEEP1" evidence="2">
    <location>
        <begin position="21"/>
        <end position="131"/>
    </location>
</feature>
<dbReference type="PANTHER" id="PTHR46355:SF1">
    <property type="entry name" value="STING ER EXIT PROTEIN"/>
    <property type="match status" value="1"/>
</dbReference>
<comment type="similarity">
    <text evidence="1">Belongs to the STEEP1 family.</text>
</comment>
<proteinExistence type="inferred from homology"/>
<evidence type="ECO:0000259" key="2">
    <source>
        <dbReference type="Pfam" id="PF25809"/>
    </source>
</evidence>
<name>A0A0C3BDV8_SERVB</name>
<dbReference type="GO" id="GO:0006888">
    <property type="term" value="P:endoplasmic reticulum to Golgi vesicle-mediated transport"/>
    <property type="evidence" value="ECO:0007669"/>
    <property type="project" value="TreeGrafter"/>
</dbReference>
<protein>
    <recommendedName>
        <fullName evidence="2">STEEP1 domain-containing protein</fullName>
    </recommendedName>
</protein>
<dbReference type="AlphaFoldDB" id="A0A0C3BDV8"/>
<dbReference type="PANTHER" id="PTHR46355">
    <property type="entry name" value="UPF0428 PROTEIN CXORF56"/>
    <property type="match status" value="1"/>
</dbReference>
<organism evidence="3 4">
    <name type="scientific">Serendipita vermifera MAFF 305830</name>
    <dbReference type="NCBI Taxonomy" id="933852"/>
    <lineage>
        <taxon>Eukaryota</taxon>
        <taxon>Fungi</taxon>
        <taxon>Dikarya</taxon>
        <taxon>Basidiomycota</taxon>
        <taxon>Agaricomycotina</taxon>
        <taxon>Agaricomycetes</taxon>
        <taxon>Sebacinales</taxon>
        <taxon>Serendipitaceae</taxon>
        <taxon>Serendipita</taxon>
    </lineage>
</organism>
<dbReference type="Proteomes" id="UP000054097">
    <property type="component" value="Unassembled WGS sequence"/>
</dbReference>
<dbReference type="InterPro" id="IPR057965">
    <property type="entry name" value="STEEP1_dom"/>
</dbReference>
<reference evidence="3 4" key="1">
    <citation type="submission" date="2014-04" db="EMBL/GenBank/DDBJ databases">
        <authorList>
            <consortium name="DOE Joint Genome Institute"/>
            <person name="Kuo A."/>
            <person name="Zuccaro A."/>
            <person name="Kohler A."/>
            <person name="Nagy L.G."/>
            <person name="Floudas D."/>
            <person name="Copeland A."/>
            <person name="Barry K.W."/>
            <person name="Cichocki N."/>
            <person name="Veneault-Fourrey C."/>
            <person name="LaButti K."/>
            <person name="Lindquist E.A."/>
            <person name="Lipzen A."/>
            <person name="Lundell T."/>
            <person name="Morin E."/>
            <person name="Murat C."/>
            <person name="Sun H."/>
            <person name="Tunlid A."/>
            <person name="Henrissat B."/>
            <person name="Grigoriev I.V."/>
            <person name="Hibbett D.S."/>
            <person name="Martin F."/>
            <person name="Nordberg H.P."/>
            <person name="Cantor M.N."/>
            <person name="Hua S.X."/>
        </authorList>
    </citation>
    <scope>NUCLEOTIDE SEQUENCE [LARGE SCALE GENOMIC DNA]</scope>
    <source>
        <strain evidence="3 4">MAFF 305830</strain>
    </source>
</reference>
<gene>
    <name evidence="3" type="ORF">M408DRAFT_15909</name>
</gene>
<dbReference type="Pfam" id="PF25809">
    <property type="entry name" value="STEEP1"/>
    <property type="match status" value="1"/>
</dbReference>
<dbReference type="STRING" id="933852.A0A0C3BDV8"/>
<dbReference type="GO" id="GO:0005737">
    <property type="term" value="C:cytoplasm"/>
    <property type="evidence" value="ECO:0007669"/>
    <property type="project" value="GOC"/>
</dbReference>
<dbReference type="InterPro" id="IPR029704">
    <property type="entry name" value="STEEP-like"/>
</dbReference>
<sequence>MPKVISRSTVSASTDAPALQSSTAALKTYYCICGEFILVVDTALHSLPRRQTDNAFIMRTKATETHKACIYKLNAKDTGAVLVQRPRGLERQIRMHCPRCNLPVAYRNEQVAPFIYIKPGALSLVQGSVPDDAFED</sequence>
<dbReference type="EMBL" id="KN824288">
    <property type="protein sequence ID" value="KIM29596.1"/>
    <property type="molecule type" value="Genomic_DNA"/>
</dbReference>